<evidence type="ECO:0000313" key="2">
    <source>
        <dbReference type="Proteomes" id="UP001153050"/>
    </source>
</evidence>
<organism evidence="1 2">
    <name type="scientific">Mesorhizobium escarrei</name>
    <dbReference type="NCBI Taxonomy" id="666018"/>
    <lineage>
        <taxon>Bacteria</taxon>
        <taxon>Pseudomonadati</taxon>
        <taxon>Pseudomonadota</taxon>
        <taxon>Alphaproteobacteria</taxon>
        <taxon>Hyphomicrobiales</taxon>
        <taxon>Phyllobacteriaceae</taxon>
        <taxon>Mesorhizobium</taxon>
    </lineage>
</organism>
<reference evidence="1 2" key="1">
    <citation type="submission" date="2022-03" db="EMBL/GenBank/DDBJ databases">
        <authorList>
            <person name="Brunel B."/>
        </authorList>
    </citation>
    <scope>NUCLEOTIDE SEQUENCE [LARGE SCALE GENOMIC DNA]</scope>
    <source>
        <strain evidence="1">STM5069sample</strain>
    </source>
</reference>
<comment type="caution">
    <text evidence="1">The sequence shown here is derived from an EMBL/GenBank/DDBJ whole genome shotgun (WGS) entry which is preliminary data.</text>
</comment>
<keyword evidence="2" id="KW-1185">Reference proteome</keyword>
<dbReference type="Proteomes" id="UP001153050">
    <property type="component" value="Unassembled WGS sequence"/>
</dbReference>
<evidence type="ECO:0000313" key="1">
    <source>
        <dbReference type="EMBL" id="CAH2399498.1"/>
    </source>
</evidence>
<proteinExistence type="predicted"/>
<protein>
    <submittedName>
        <fullName evidence="1">Uncharacterized protein</fullName>
    </submittedName>
</protein>
<accession>A0ABN8JQK4</accession>
<sequence length="108" mass="12211">MLEPIDDIYPLSLETDRRQHEHGTTHGLWRDYGNVSLNHTTIAQSLQSPLTSGRRKARKFAQFGCRKTIVALHCVEKLPVNSIQVHFTITAKKNAYAQENCLVPTILA</sequence>
<name>A0ABN8JQK4_9HYPH</name>
<dbReference type="EMBL" id="CAKXZT010000116">
    <property type="protein sequence ID" value="CAH2399498.1"/>
    <property type="molecule type" value="Genomic_DNA"/>
</dbReference>
<gene>
    <name evidence="1" type="ORF">MES5069_220193</name>
</gene>